<dbReference type="OrthoDB" id="6057322at2"/>
<keyword evidence="1" id="KW-1133">Transmembrane helix</keyword>
<evidence type="ECO:0000313" key="3">
    <source>
        <dbReference type="Proteomes" id="UP000265745"/>
    </source>
</evidence>
<dbReference type="Proteomes" id="UP000265745">
    <property type="component" value="Unassembled WGS sequence"/>
</dbReference>
<name>A0A396SEV0_9PSED</name>
<keyword evidence="1" id="KW-0812">Transmembrane</keyword>
<dbReference type="AlphaFoldDB" id="A0A396SEV0"/>
<organism evidence="2 3">
    <name type="scientific">Pseudomonas jilinensis</name>
    <dbReference type="NCBI Taxonomy" id="2078689"/>
    <lineage>
        <taxon>Bacteria</taxon>
        <taxon>Pseudomonadati</taxon>
        <taxon>Pseudomonadota</taxon>
        <taxon>Gammaproteobacteria</taxon>
        <taxon>Pseudomonadales</taxon>
        <taxon>Pseudomonadaceae</taxon>
        <taxon>Pseudomonas</taxon>
    </lineage>
</organism>
<proteinExistence type="predicted"/>
<protein>
    <submittedName>
        <fullName evidence="2">Uncharacterized protein</fullName>
    </submittedName>
</protein>
<dbReference type="RefSeq" id="WP_119700988.1">
    <property type="nucleotide sequence ID" value="NZ_QJSA01000004.1"/>
</dbReference>
<evidence type="ECO:0000313" key="2">
    <source>
        <dbReference type="EMBL" id="RHW22085.1"/>
    </source>
</evidence>
<keyword evidence="3" id="KW-1185">Reference proteome</keyword>
<feature type="transmembrane region" description="Helical" evidence="1">
    <location>
        <begin position="12"/>
        <end position="35"/>
    </location>
</feature>
<dbReference type="EMBL" id="QJSA01000004">
    <property type="protein sequence ID" value="RHW22085.1"/>
    <property type="molecule type" value="Genomic_DNA"/>
</dbReference>
<accession>A0A396SEV0</accession>
<reference evidence="2 3" key="1">
    <citation type="submission" date="2018-06" db="EMBL/GenBank/DDBJ databases">
        <title>Pseudomonas jilinensis sp. nov., isolated from the production water of Jilin Oilfield in China.</title>
        <authorList>
            <person name="Wang J."/>
        </authorList>
    </citation>
    <scope>NUCLEOTIDE SEQUENCE [LARGE SCALE GENOMIC DNA]</scope>
    <source>
        <strain evidence="2 3">JS15-10A1</strain>
    </source>
</reference>
<sequence>MALVTDYVFQDDYAVCYSIFWVASLITLGSIVLLWKGLKRYLEARETLAAWGDRQEQKAAPAV</sequence>
<keyword evidence="1" id="KW-0472">Membrane</keyword>
<gene>
    <name evidence="2" type="ORF">C2846_06395</name>
</gene>
<comment type="caution">
    <text evidence="2">The sequence shown here is derived from an EMBL/GenBank/DDBJ whole genome shotgun (WGS) entry which is preliminary data.</text>
</comment>
<evidence type="ECO:0000256" key="1">
    <source>
        <dbReference type="SAM" id="Phobius"/>
    </source>
</evidence>